<evidence type="ECO:0000256" key="5">
    <source>
        <dbReference type="ARBA" id="ARBA00007222"/>
    </source>
</evidence>
<dbReference type="EMBL" id="JAEPRE010000002">
    <property type="protein sequence ID" value="KAG2237925.1"/>
    <property type="molecule type" value="Genomic_DNA"/>
</dbReference>
<dbReference type="SUPFAM" id="SSF53335">
    <property type="entry name" value="S-adenosyl-L-methionine-dependent methyltransferases"/>
    <property type="match status" value="1"/>
</dbReference>
<feature type="transmembrane region" description="Helical" evidence="24">
    <location>
        <begin position="588"/>
        <end position="613"/>
    </location>
</feature>
<gene>
    <name evidence="26" type="ORF">INT48_002230</name>
</gene>
<comment type="catalytic activity">
    <reaction evidence="21">
        <text>a di-trans,poly-cis-dolichyl beta-D-mannosyl phosphate + L-seryl-[protein] = 3-O-(alpha-D-mannosyl)-L-seryl-[protein] + a di-trans,poly-cis-dolichyl phosphate + H(+)</text>
        <dbReference type="Rhea" id="RHEA:17377"/>
        <dbReference type="Rhea" id="RHEA-COMP:9863"/>
        <dbReference type="Rhea" id="RHEA-COMP:13546"/>
        <dbReference type="Rhea" id="RHEA-COMP:19498"/>
        <dbReference type="Rhea" id="RHEA-COMP:19501"/>
        <dbReference type="ChEBI" id="CHEBI:15378"/>
        <dbReference type="ChEBI" id="CHEBI:29999"/>
        <dbReference type="ChEBI" id="CHEBI:57683"/>
        <dbReference type="ChEBI" id="CHEBI:58211"/>
        <dbReference type="ChEBI" id="CHEBI:137321"/>
        <dbReference type="EC" id="2.4.1.109"/>
    </reaction>
</comment>
<comment type="catalytic activity">
    <reaction evidence="20">
        <text>a di-trans,poly-cis-dolichyl beta-D-mannosyl phosphate + L-threonyl-[protein] = 3-O-(alpha-D-mannosyl)-L-threonyl-[protein] + a di-trans,poly-cis-dolichyl phosphate + H(+)</text>
        <dbReference type="Rhea" id="RHEA:53396"/>
        <dbReference type="Rhea" id="RHEA-COMP:11060"/>
        <dbReference type="Rhea" id="RHEA-COMP:13547"/>
        <dbReference type="Rhea" id="RHEA-COMP:19498"/>
        <dbReference type="Rhea" id="RHEA-COMP:19501"/>
        <dbReference type="ChEBI" id="CHEBI:15378"/>
        <dbReference type="ChEBI" id="CHEBI:30013"/>
        <dbReference type="ChEBI" id="CHEBI:57683"/>
        <dbReference type="ChEBI" id="CHEBI:58211"/>
        <dbReference type="ChEBI" id="CHEBI:137323"/>
        <dbReference type="EC" id="2.4.1.109"/>
    </reaction>
</comment>
<evidence type="ECO:0000256" key="17">
    <source>
        <dbReference type="ARBA" id="ARBA00023136"/>
    </source>
</evidence>
<reference evidence="26" key="1">
    <citation type="submission" date="2021-01" db="EMBL/GenBank/DDBJ databases">
        <title>Metabolic potential, ecology and presence of endohyphal bacteria is reflected in genomic diversity of Mucoromycotina.</title>
        <authorList>
            <person name="Muszewska A."/>
            <person name="Okrasinska A."/>
            <person name="Steczkiewicz K."/>
            <person name="Drgas O."/>
            <person name="Orlowska M."/>
            <person name="Perlinska-Lenart U."/>
            <person name="Aleksandrzak-Piekarczyk T."/>
            <person name="Szatraj K."/>
            <person name="Zielenkiewicz U."/>
            <person name="Pilsyk S."/>
            <person name="Malc E."/>
            <person name="Mieczkowski P."/>
            <person name="Kruszewska J.S."/>
            <person name="Biernat P."/>
            <person name="Pawlowska J."/>
        </authorList>
    </citation>
    <scope>NUCLEOTIDE SEQUENCE</scope>
    <source>
        <strain evidence="26">WA0000018081</strain>
    </source>
</reference>
<dbReference type="Gene3D" id="2.80.10.50">
    <property type="match status" value="2"/>
</dbReference>
<dbReference type="CDD" id="cd02440">
    <property type="entry name" value="AdoMet_MTases"/>
    <property type="match status" value="1"/>
</dbReference>
<evidence type="ECO:0000313" key="27">
    <source>
        <dbReference type="Proteomes" id="UP000613177"/>
    </source>
</evidence>
<evidence type="ECO:0000259" key="25">
    <source>
        <dbReference type="PROSITE" id="PS50919"/>
    </source>
</evidence>
<dbReference type="GO" id="GO:0004169">
    <property type="term" value="F:dolichyl-phosphate-mannose-protein mannosyltransferase activity"/>
    <property type="evidence" value="ECO:0007669"/>
    <property type="project" value="UniProtKB-EC"/>
</dbReference>
<feature type="transmembrane region" description="Helical" evidence="24">
    <location>
        <begin position="898"/>
        <end position="918"/>
    </location>
</feature>
<dbReference type="EC" id="2.4.1.109" evidence="7"/>
<evidence type="ECO:0000256" key="10">
    <source>
        <dbReference type="ARBA" id="ARBA00022676"/>
    </source>
</evidence>
<evidence type="ECO:0000256" key="11">
    <source>
        <dbReference type="ARBA" id="ARBA00022679"/>
    </source>
</evidence>
<feature type="domain" description="MIR" evidence="25">
    <location>
        <begin position="642"/>
        <end position="696"/>
    </location>
</feature>
<keyword evidence="11" id="KW-0808">Transferase</keyword>
<dbReference type="InterPro" id="IPR027005">
    <property type="entry name" value="PMT-like"/>
</dbReference>
<evidence type="ECO:0000256" key="9">
    <source>
        <dbReference type="ARBA" id="ARBA00022603"/>
    </source>
</evidence>
<keyword evidence="13" id="KW-0819">tRNA processing</keyword>
<evidence type="ECO:0000256" key="20">
    <source>
        <dbReference type="ARBA" id="ARBA00045085"/>
    </source>
</evidence>
<evidence type="ECO:0000256" key="21">
    <source>
        <dbReference type="ARBA" id="ARBA00045102"/>
    </source>
</evidence>
<feature type="transmembrane region" description="Helical" evidence="24">
    <location>
        <begin position="534"/>
        <end position="567"/>
    </location>
</feature>
<comment type="subcellular location">
    <subcellularLocation>
        <location evidence="3">Cytoplasm</location>
    </subcellularLocation>
    <subcellularLocation>
        <location evidence="2">Endoplasmic reticulum membrane</location>
        <topology evidence="2">Multi-pass membrane protein</topology>
    </subcellularLocation>
    <subcellularLocation>
        <location evidence="1">Nucleus</location>
    </subcellularLocation>
</comment>
<sequence>MEEVVDKGKKRTSSALDVQEEDGTSKFGSRLLKEENDVFSQNAWDHADWDEEQEELAKEKVSVQLENPVPEEEQEQYYAEPAEYWNKFYQKNENRFFKDRNWLKLEFPELFSTSEATAGKKRVFEIGCGAGNTMYPLLEQSQNPDLFVYAADYSKTAVDVVLGNKKYDPTRSCAFVWDLSSSEIPKEIEPESLDMIVLIFVLSALAPEQWDQAIKNIYKMLKPGGLVMFRDYGRYDLAQLRFKKNRLLKENFYIRGDGTRVYFFTSEEIAAMFKGSNQEKPLFEIEQNAVDRRLIVNRQRKLKMYRTPFTLKISQQSMSSSTGASVSNKNQLRQRRKERVLKGLDKLAPPLLPSNKVETQKRNDWFISVLLTLWACYIRLWKISQPASVVFDEVHFGGFASKYINKKFFMDVHPPLAKMMIAWTAQVVGFNGSFDFKEIGTDYLSSHVPYVPIRVFCALNGILLVPMSYWTIRSSGFSVKAAILTAFMICYENGLVTNNRLILLDSILLFFTGFTLLMWINFRNQIRQQFTTWWWVWLAMTGIGLGLTVSCKWVGLFTIATIGVAVLKELWDLWGDHRTEMSTFIYHFIARTVCLIILPCCIYMACFLIHFGMLPESGSGTNFMSPEFQTSLEGIKFPQTTPADIVYGSKIDIRHMGTSGGYLHSHDHAYPGGSRQQQVTLYSHVDNNNWWVINKANTDDVRSLDGYGFEGFEGDSNDNWRVEIEEGPDPVARTRLRTRRSQFRLVSETQKCALFSRKYKLPDWGFKQQEVTCMKDAKLPKTIWEIESTESDFLPEGSEAVSYKSKGFFGKFLELNKVMWQVNQGLSSAHTYASRPKDWPILRRGISFWSKDHRKIYLLGNPLVFWSSTACIITYVALKLVTLLFLQRKIITDTNRWRKYDGAVGFFFVSWALHYFPFNLMTRQLFLHHYMPSLYMAILVTGAFFELLTSSFRNPVRWSLLIICVMAVVYVYTIFIPITYGEPWTTSACSSATWRPDWDFNCKIFNEKSINNQTTSFAEHANKNSKPSDDEIVQVVEAIDGEQYFNVE</sequence>
<feature type="transmembrane region" description="Helical" evidence="24">
    <location>
        <begin position="477"/>
        <end position="495"/>
    </location>
</feature>
<keyword evidence="8" id="KW-0963">Cytoplasm</keyword>
<evidence type="ECO:0000256" key="24">
    <source>
        <dbReference type="SAM" id="Phobius"/>
    </source>
</evidence>
<evidence type="ECO:0000256" key="1">
    <source>
        <dbReference type="ARBA" id="ARBA00004123"/>
    </source>
</evidence>
<evidence type="ECO:0000256" key="4">
    <source>
        <dbReference type="ARBA" id="ARBA00004922"/>
    </source>
</evidence>
<keyword evidence="15" id="KW-0256">Endoplasmic reticulum</keyword>
<evidence type="ECO:0000256" key="6">
    <source>
        <dbReference type="ARBA" id="ARBA00009725"/>
    </source>
</evidence>
<dbReference type="UniPathway" id="UPA00378"/>
<dbReference type="InterPro" id="IPR036300">
    <property type="entry name" value="MIR_dom_sf"/>
</dbReference>
<evidence type="ECO:0000256" key="22">
    <source>
        <dbReference type="ARBA" id="ARBA00050646"/>
    </source>
</evidence>
<evidence type="ECO:0000256" key="19">
    <source>
        <dbReference type="ARBA" id="ARBA00023242"/>
    </source>
</evidence>
<dbReference type="InterPro" id="IPR013217">
    <property type="entry name" value="Methyltransf_12"/>
</dbReference>
<dbReference type="Pfam" id="PF16192">
    <property type="entry name" value="PMT_4TMC"/>
    <property type="match status" value="1"/>
</dbReference>
<evidence type="ECO:0000256" key="3">
    <source>
        <dbReference type="ARBA" id="ARBA00004496"/>
    </source>
</evidence>
<evidence type="ECO:0000256" key="7">
    <source>
        <dbReference type="ARBA" id="ARBA00012839"/>
    </source>
</evidence>
<comment type="caution">
    <text evidence="26">The sequence shown here is derived from an EMBL/GenBank/DDBJ whole genome shotgun (WGS) entry which is preliminary data.</text>
</comment>
<comment type="pathway">
    <text evidence="4">Protein modification; protein glycosylation.</text>
</comment>
<feature type="transmembrane region" description="Helical" evidence="24">
    <location>
        <begin position="502"/>
        <end position="522"/>
    </location>
</feature>
<name>A0A8H7SWZ4_9FUNG</name>
<dbReference type="PANTHER" id="PTHR10050:SF50">
    <property type="entry name" value="DOLICHYL-PHOSPHATE-MANNOSE--PROTEIN MANNOSYLTRANSFERASE 1-RELATED"/>
    <property type="match status" value="1"/>
</dbReference>
<keyword evidence="27" id="KW-1185">Reference proteome</keyword>
<keyword evidence="10" id="KW-0328">Glycosyltransferase</keyword>
<evidence type="ECO:0000256" key="12">
    <source>
        <dbReference type="ARBA" id="ARBA00022692"/>
    </source>
</evidence>
<evidence type="ECO:0000256" key="14">
    <source>
        <dbReference type="ARBA" id="ARBA00022737"/>
    </source>
</evidence>
<organism evidence="26 27">
    <name type="scientific">Thamnidium elegans</name>
    <dbReference type="NCBI Taxonomy" id="101142"/>
    <lineage>
        <taxon>Eukaryota</taxon>
        <taxon>Fungi</taxon>
        <taxon>Fungi incertae sedis</taxon>
        <taxon>Mucoromycota</taxon>
        <taxon>Mucoromycotina</taxon>
        <taxon>Mucoromycetes</taxon>
        <taxon>Mucorales</taxon>
        <taxon>Mucorineae</taxon>
        <taxon>Mucoraceae</taxon>
        <taxon>Thamnidium</taxon>
    </lineage>
</organism>
<evidence type="ECO:0000313" key="26">
    <source>
        <dbReference type="EMBL" id="KAG2237925.1"/>
    </source>
</evidence>
<dbReference type="InterPro" id="IPR029063">
    <property type="entry name" value="SAM-dependent_MTases_sf"/>
</dbReference>
<dbReference type="Gene3D" id="3.40.50.150">
    <property type="entry name" value="Vaccinia Virus protein VP39"/>
    <property type="match status" value="1"/>
</dbReference>
<dbReference type="Pfam" id="PF08242">
    <property type="entry name" value="Methyltransf_12"/>
    <property type="match status" value="1"/>
</dbReference>
<comment type="catalytic activity">
    <reaction evidence="22">
        <text>cytidine(32) in tRNA(Ser) + S-adenosyl-L-methionine = N(3)-methylcytidine(32) in tRNA(Ser) + S-adenosyl-L-homocysteine + H(+)</text>
        <dbReference type="Rhea" id="RHEA:50956"/>
        <dbReference type="Rhea" id="RHEA-COMP:12849"/>
        <dbReference type="Rhea" id="RHEA-COMP:12851"/>
        <dbReference type="ChEBI" id="CHEBI:15378"/>
        <dbReference type="ChEBI" id="CHEBI:57856"/>
        <dbReference type="ChEBI" id="CHEBI:59789"/>
        <dbReference type="ChEBI" id="CHEBI:74894"/>
        <dbReference type="ChEBI" id="CHEBI:82748"/>
    </reaction>
    <physiologicalReaction direction="left-to-right" evidence="22">
        <dbReference type="Rhea" id="RHEA:50957"/>
    </physiologicalReaction>
</comment>
<dbReference type="GO" id="GO:0005789">
    <property type="term" value="C:endoplasmic reticulum membrane"/>
    <property type="evidence" value="ECO:0007669"/>
    <property type="project" value="UniProtKB-SubCell"/>
</dbReference>
<keyword evidence="14" id="KW-0677">Repeat</keyword>
<dbReference type="PROSITE" id="PS50919">
    <property type="entry name" value="MIR"/>
    <property type="match status" value="1"/>
</dbReference>
<dbReference type="SMART" id="SM00472">
    <property type="entry name" value="MIR"/>
    <property type="match status" value="2"/>
</dbReference>
<evidence type="ECO:0000256" key="18">
    <source>
        <dbReference type="ARBA" id="ARBA00023180"/>
    </source>
</evidence>
<comment type="similarity">
    <text evidence="5">Belongs to the glycosyltransferase 39 family.</text>
</comment>
<keyword evidence="18" id="KW-0325">Glycoprotein</keyword>
<feature type="region of interest" description="Disordered" evidence="23">
    <location>
        <begin position="1"/>
        <end position="27"/>
    </location>
</feature>
<evidence type="ECO:0000256" key="13">
    <source>
        <dbReference type="ARBA" id="ARBA00022694"/>
    </source>
</evidence>
<dbReference type="GO" id="GO:0005634">
    <property type="term" value="C:nucleus"/>
    <property type="evidence" value="ECO:0007669"/>
    <property type="project" value="UniProtKB-SubCell"/>
</dbReference>
<evidence type="ECO:0000256" key="23">
    <source>
        <dbReference type="SAM" id="MobiDB-lite"/>
    </source>
</evidence>
<feature type="transmembrane region" description="Helical" evidence="24">
    <location>
        <begin position="451"/>
        <end position="471"/>
    </location>
</feature>
<dbReference type="AlphaFoldDB" id="A0A8H7SWZ4"/>
<proteinExistence type="inferred from homology"/>
<dbReference type="Pfam" id="PF02815">
    <property type="entry name" value="MIR"/>
    <property type="match status" value="1"/>
</dbReference>
<keyword evidence="16 24" id="KW-1133">Transmembrane helix</keyword>
<dbReference type="InterPro" id="IPR016093">
    <property type="entry name" value="MIR_motif"/>
</dbReference>
<keyword evidence="12 24" id="KW-0812">Transmembrane</keyword>
<accession>A0A8H7SWZ4</accession>
<evidence type="ECO:0000256" key="16">
    <source>
        <dbReference type="ARBA" id="ARBA00022989"/>
    </source>
</evidence>
<dbReference type="GO" id="GO:0052735">
    <property type="term" value="F:tRNA (cytidine-3-)-methyltransferase activity"/>
    <property type="evidence" value="ECO:0007669"/>
    <property type="project" value="UniProtKB-ARBA"/>
</dbReference>
<dbReference type="Proteomes" id="UP000613177">
    <property type="component" value="Unassembled WGS sequence"/>
</dbReference>
<dbReference type="FunFam" id="3.40.50.150:FF:000279">
    <property type="entry name" value="Methyltransferase-like protein"/>
    <property type="match status" value="1"/>
</dbReference>
<feature type="transmembrane region" description="Helical" evidence="24">
    <location>
        <begin position="863"/>
        <end position="886"/>
    </location>
</feature>
<feature type="transmembrane region" description="Helical" evidence="24">
    <location>
        <begin position="960"/>
        <end position="980"/>
    </location>
</feature>
<protein>
    <recommendedName>
        <fullName evidence="7">dolichyl-phosphate-mannose--protein mannosyltransferase</fullName>
        <ecNumber evidence="7">2.4.1.109</ecNumber>
    </recommendedName>
</protein>
<feature type="transmembrane region" description="Helical" evidence="24">
    <location>
        <begin position="930"/>
        <end position="948"/>
    </location>
</feature>
<evidence type="ECO:0000256" key="2">
    <source>
        <dbReference type="ARBA" id="ARBA00004477"/>
    </source>
</evidence>
<dbReference type="PANTHER" id="PTHR10050">
    <property type="entry name" value="DOLICHYL-PHOSPHATE-MANNOSE--PROTEIN MANNOSYLTRANSFERASE"/>
    <property type="match status" value="1"/>
</dbReference>
<keyword evidence="19" id="KW-0539">Nucleus</keyword>
<keyword evidence="9" id="KW-0489">Methyltransferase</keyword>
<comment type="similarity">
    <text evidence="6">Belongs to the methyltransferase superfamily. METL family.</text>
</comment>
<keyword evidence="17 24" id="KW-0472">Membrane</keyword>
<dbReference type="Pfam" id="PF02366">
    <property type="entry name" value="PMT"/>
    <property type="match status" value="1"/>
</dbReference>
<evidence type="ECO:0000256" key="15">
    <source>
        <dbReference type="ARBA" id="ARBA00022824"/>
    </source>
</evidence>
<dbReference type="GO" id="GO:0030488">
    <property type="term" value="P:tRNA methylation"/>
    <property type="evidence" value="ECO:0007669"/>
    <property type="project" value="UniProtKB-ARBA"/>
</dbReference>
<evidence type="ECO:0000256" key="8">
    <source>
        <dbReference type="ARBA" id="ARBA00022490"/>
    </source>
</evidence>
<dbReference type="SUPFAM" id="SSF82109">
    <property type="entry name" value="MIR domain"/>
    <property type="match status" value="1"/>
</dbReference>
<dbReference type="InterPro" id="IPR003342">
    <property type="entry name" value="ArnT-like_N"/>
</dbReference>
<dbReference type="InterPro" id="IPR032421">
    <property type="entry name" value="PMT_4TMC"/>
</dbReference>